<dbReference type="EMBL" id="CM014094">
    <property type="protein sequence ID" value="TKS85572.1"/>
    <property type="molecule type" value="Genomic_DNA"/>
</dbReference>
<dbReference type="Proteomes" id="UP000298787">
    <property type="component" value="Chromosome 17"/>
</dbReference>
<name>A0A4V6AT17_COLLU</name>
<gene>
    <name evidence="1" type="ORF">D9C73_019770</name>
</gene>
<organism evidence="1 2">
    <name type="scientific">Collichthys lucidus</name>
    <name type="common">Big head croaker</name>
    <name type="synonym">Sciaena lucida</name>
    <dbReference type="NCBI Taxonomy" id="240159"/>
    <lineage>
        <taxon>Eukaryota</taxon>
        <taxon>Metazoa</taxon>
        <taxon>Chordata</taxon>
        <taxon>Craniata</taxon>
        <taxon>Vertebrata</taxon>
        <taxon>Euteleostomi</taxon>
        <taxon>Actinopterygii</taxon>
        <taxon>Neopterygii</taxon>
        <taxon>Teleostei</taxon>
        <taxon>Neoteleostei</taxon>
        <taxon>Acanthomorphata</taxon>
        <taxon>Eupercaria</taxon>
        <taxon>Sciaenidae</taxon>
        <taxon>Collichthys</taxon>
    </lineage>
</organism>
<keyword evidence="2" id="KW-1185">Reference proteome</keyword>
<protein>
    <submittedName>
        <fullName evidence="1">Uncharacterized protein</fullName>
    </submittedName>
</protein>
<sequence length="102" mass="11435">MDLQTKMDESNPNSPEEVELIVSQPKQSLKDRQSSLSQSSLGLALEKGFGSQTTLSGTEYRPAMEELEEAITLSNMKRQNWAGGFTFLSCEYMTLRSEPVLR</sequence>
<accession>A0A4V6AT17</accession>
<proteinExistence type="predicted"/>
<dbReference type="AlphaFoldDB" id="A0A4V6AT17"/>
<evidence type="ECO:0000313" key="1">
    <source>
        <dbReference type="EMBL" id="TKS85572.1"/>
    </source>
</evidence>
<reference evidence="1 2" key="1">
    <citation type="submission" date="2019-01" db="EMBL/GenBank/DDBJ databases">
        <title>Genome Assembly of Collichthys lucidus.</title>
        <authorList>
            <person name="Cai M."/>
            <person name="Xiao S."/>
        </authorList>
    </citation>
    <scope>NUCLEOTIDE SEQUENCE [LARGE SCALE GENOMIC DNA]</scope>
    <source>
        <strain evidence="1">JT15FE1705JMU</strain>
        <tissue evidence="1">Muscle</tissue>
    </source>
</reference>
<evidence type="ECO:0000313" key="2">
    <source>
        <dbReference type="Proteomes" id="UP000298787"/>
    </source>
</evidence>